<evidence type="ECO:0000313" key="2">
    <source>
        <dbReference type="EMBL" id="PUB15630.1"/>
    </source>
</evidence>
<keyword evidence="3" id="KW-1185">Reference proteome</keyword>
<dbReference type="AlphaFoldDB" id="A0A2T6KIT2"/>
<accession>A0A2T6KIT2</accession>
<evidence type="ECO:0000256" key="1">
    <source>
        <dbReference type="SAM" id="MobiDB-lite"/>
    </source>
</evidence>
<dbReference type="InterPro" id="IPR019291">
    <property type="entry name" value="Host_attachment_protein"/>
</dbReference>
<dbReference type="Proteomes" id="UP000244523">
    <property type="component" value="Unassembled WGS sequence"/>
</dbReference>
<feature type="region of interest" description="Disordered" evidence="1">
    <location>
        <begin position="39"/>
        <end position="61"/>
    </location>
</feature>
<gene>
    <name evidence="2" type="ORF">C8N45_104250</name>
</gene>
<organism evidence="2 3">
    <name type="scientific">Yoonia sediminilitoris</name>
    <dbReference type="NCBI Taxonomy" id="1286148"/>
    <lineage>
        <taxon>Bacteria</taxon>
        <taxon>Pseudomonadati</taxon>
        <taxon>Pseudomonadota</taxon>
        <taxon>Alphaproteobacteria</taxon>
        <taxon>Rhodobacterales</taxon>
        <taxon>Paracoccaceae</taxon>
        <taxon>Yoonia</taxon>
    </lineage>
</organism>
<dbReference type="Pfam" id="PF10116">
    <property type="entry name" value="Host_attach"/>
    <property type="match status" value="1"/>
</dbReference>
<evidence type="ECO:0000313" key="3">
    <source>
        <dbReference type="Proteomes" id="UP000244523"/>
    </source>
</evidence>
<proteinExistence type="predicted"/>
<reference evidence="2 3" key="1">
    <citation type="submission" date="2018-04" db="EMBL/GenBank/DDBJ databases">
        <title>Genomic Encyclopedia of Archaeal and Bacterial Type Strains, Phase II (KMG-II): from individual species to whole genera.</title>
        <authorList>
            <person name="Goeker M."/>
        </authorList>
    </citation>
    <scope>NUCLEOTIDE SEQUENCE [LARGE SCALE GENOMIC DNA]</scope>
    <source>
        <strain evidence="2 3">DSM 29955</strain>
    </source>
</reference>
<comment type="caution">
    <text evidence="2">The sequence shown here is derived from an EMBL/GenBank/DDBJ whole genome shotgun (WGS) entry which is preliminary data.</text>
</comment>
<protein>
    <submittedName>
        <fullName evidence="2">Protein required for attachment to host cells</fullName>
    </submittedName>
</protein>
<dbReference type="EMBL" id="QBUD01000004">
    <property type="protein sequence ID" value="PUB15630.1"/>
    <property type="molecule type" value="Genomic_DNA"/>
</dbReference>
<dbReference type="RefSeq" id="WP_168769455.1">
    <property type="nucleotide sequence ID" value="NZ_QBUD01000004.1"/>
</dbReference>
<name>A0A2T6KIT2_9RHOB</name>
<sequence>MKKTKTWIVLADTSAVRIAVNDGPAKGVYGISTKELQAPTVTELSDEPGMTKAPFGPDRGNISDPDLKGQAAAAFATDIVNFLDAEQAKDSFQRLVLVAPPAMLGLLRDRLTPRLRDILRADIPKDLTHLPLDKLPAHLEDVLPV</sequence>